<keyword evidence="6" id="KW-0274">FAD</keyword>
<evidence type="ECO:0000313" key="17">
    <source>
        <dbReference type="Proteomes" id="UP000285376"/>
    </source>
</evidence>
<dbReference type="GO" id="GO:0003997">
    <property type="term" value="F:acyl-CoA oxidase activity"/>
    <property type="evidence" value="ECO:0007669"/>
    <property type="project" value="UniProtKB-EC"/>
</dbReference>
<evidence type="ECO:0000256" key="1">
    <source>
        <dbReference type="ARBA" id="ARBA00001974"/>
    </source>
</evidence>
<dbReference type="SUPFAM" id="SSF56645">
    <property type="entry name" value="Acyl-CoA dehydrogenase NM domain-like"/>
    <property type="match status" value="1"/>
</dbReference>
<dbReference type="GO" id="GO:0033540">
    <property type="term" value="P:fatty acid beta-oxidation using acyl-CoA oxidase"/>
    <property type="evidence" value="ECO:0007669"/>
    <property type="project" value="TreeGrafter"/>
</dbReference>
<gene>
    <name evidence="16" type="ORF">D1832_01270</name>
</gene>
<dbReference type="Pfam" id="PF22924">
    <property type="entry name" value="ACOX_C_alpha1"/>
    <property type="match status" value="1"/>
</dbReference>
<dbReference type="EC" id="1.3.3.6" evidence="4"/>
<dbReference type="GO" id="GO:0071949">
    <property type="term" value="F:FAD binding"/>
    <property type="evidence" value="ECO:0007669"/>
    <property type="project" value="InterPro"/>
</dbReference>
<dbReference type="InterPro" id="IPR002655">
    <property type="entry name" value="Acyl-CoA_oxidase_C"/>
</dbReference>
<dbReference type="RefSeq" id="WP_118912257.1">
    <property type="nucleotide sequence ID" value="NZ_CBCRVH010000001.1"/>
</dbReference>
<dbReference type="FunFam" id="1.20.140.10:FF:000010">
    <property type="entry name" value="Acyl-coenzyme A oxidase"/>
    <property type="match status" value="1"/>
</dbReference>
<feature type="domain" description="Acyl-CoA oxidase/dehydrogenase middle" evidence="13">
    <location>
        <begin position="152"/>
        <end position="272"/>
    </location>
</feature>
<evidence type="ECO:0000256" key="10">
    <source>
        <dbReference type="ARBA" id="ARBA00023140"/>
    </source>
</evidence>
<evidence type="ECO:0000256" key="9">
    <source>
        <dbReference type="ARBA" id="ARBA00023098"/>
    </source>
</evidence>
<evidence type="ECO:0000256" key="7">
    <source>
        <dbReference type="ARBA" id="ARBA00022832"/>
    </source>
</evidence>
<dbReference type="Gene3D" id="1.20.140.10">
    <property type="entry name" value="Butyryl-CoA Dehydrogenase, subunit A, domain 3"/>
    <property type="match status" value="2"/>
</dbReference>
<reference evidence="16 17" key="1">
    <citation type="submission" date="2018-08" db="EMBL/GenBank/DDBJ databases">
        <title>Whole genome sequence analysis of Dermacoccus abyssi bacteria isolated from Deep Mariana trench Micromonospora spp reveals genes involved in the environmental adaptation and production of secondary metabolites.</title>
        <authorList>
            <person name="Abdel-Mageed W.M."/>
            <person name="Lehri B."/>
            <person name="Nouioui I."/>
            <person name="Goodfellow I."/>
            <person name="Jaspars M."/>
            <person name="Karlyshev A."/>
        </authorList>
    </citation>
    <scope>NUCLEOTIDE SEQUENCE [LARGE SCALE GENOMIC DNA]</scope>
    <source>
        <strain evidence="16 17">MT1.1</strain>
    </source>
</reference>
<dbReference type="GO" id="GO:0055088">
    <property type="term" value="P:lipid homeostasis"/>
    <property type="evidence" value="ECO:0007669"/>
    <property type="project" value="TreeGrafter"/>
</dbReference>
<evidence type="ECO:0000256" key="11">
    <source>
        <dbReference type="SAM" id="MobiDB-lite"/>
    </source>
</evidence>
<evidence type="ECO:0000256" key="2">
    <source>
        <dbReference type="ARBA" id="ARBA00004275"/>
    </source>
</evidence>
<comment type="caution">
    <text evidence="16">The sequence shown here is derived from an EMBL/GenBank/DDBJ whole genome shotgun (WGS) entry which is preliminary data.</text>
</comment>
<comment type="subcellular location">
    <subcellularLocation>
        <location evidence="2">Peroxisome</location>
    </subcellularLocation>
</comment>
<dbReference type="SUPFAM" id="SSF47203">
    <property type="entry name" value="Acyl-CoA dehydrogenase C-terminal domain-like"/>
    <property type="match status" value="2"/>
</dbReference>
<dbReference type="Proteomes" id="UP000285376">
    <property type="component" value="Unassembled WGS sequence"/>
</dbReference>
<evidence type="ECO:0000313" key="16">
    <source>
        <dbReference type="EMBL" id="RHW48093.1"/>
    </source>
</evidence>
<evidence type="ECO:0000256" key="8">
    <source>
        <dbReference type="ARBA" id="ARBA00023002"/>
    </source>
</evidence>
<evidence type="ECO:0000259" key="12">
    <source>
        <dbReference type="Pfam" id="PF01756"/>
    </source>
</evidence>
<dbReference type="FunFam" id="2.40.110.10:FF:000005">
    <property type="entry name" value="Acyl-coenzyme A oxidase"/>
    <property type="match status" value="1"/>
</dbReference>
<evidence type="ECO:0000259" key="15">
    <source>
        <dbReference type="Pfam" id="PF22924"/>
    </source>
</evidence>
<dbReference type="InterPro" id="IPR012258">
    <property type="entry name" value="Acyl-CoA_oxidase"/>
</dbReference>
<accession>A0A417ZBU4</accession>
<proteinExistence type="inferred from homology"/>
<feature type="domain" description="Acyl-CoA dehydrogenase/oxidase N-terminal" evidence="14">
    <location>
        <begin position="66"/>
        <end position="147"/>
    </location>
</feature>
<feature type="domain" description="Acyl-CoA oxidase C-terminal" evidence="12">
    <location>
        <begin position="538"/>
        <end position="665"/>
    </location>
</feature>
<feature type="domain" description="Acyl-CoA oxidase C-alpha1" evidence="15">
    <location>
        <begin position="308"/>
        <end position="476"/>
    </location>
</feature>
<feature type="region of interest" description="Disordered" evidence="11">
    <location>
        <begin position="1"/>
        <end position="22"/>
    </location>
</feature>
<dbReference type="PIRSF" id="PIRSF000168">
    <property type="entry name" value="Acyl-CoA_oxidase"/>
    <property type="match status" value="1"/>
</dbReference>
<sequence>MSTTTNDTTPRHENPNAAEPLGAQADVDVLRAALDGPWRDLRERVRRELPADAITGTPGESIDVQRERVTRQVLALADMGYGSIGFPTEHGGTLDYGASCVAFEMQAFGDLSLLIKLGVQFGLFGGALARLGTERHLSAYLPDIMSGRLMGCFAMTEIGHGSNVAEVETTATYDVETDEIVIHSPTVSATKTYIGNAAKDGKAAVVFAQLVVPQVGDVPDGEEESGEHGVHALFVRIRDDEGNPMPGVTIGDNGAKGGLPGVDNGTIAFDHVRVPRENLLDKFGGIDETGAYVSEIDNVNRRFFTMLGTLVRGRVCVGGGSGSAAQKALAIAIRYGDQRRQFAAPGEEQEIVVLDYLAHQRKLLPRLAKSYALRFAQNAMTSRLQELEDAAKSAEGGTPGPDHEDAQRELESWVAGMKAQTTWHALDTIQACREACGGAGYMAVNGLTQMRADVDVFATFEGDNTVLMQLVAKGLLTEYRDSWGDLDIAGMIARVASQTVEGLVENTLKRAGLQKLIDGATPRNDETALDSRGWQESMFSERASHLLETAAMRLRKAGKDNGFEVFNNAQDHILAAAKADIDLRVFEAFQDGLEAMEDGPARDLMAKVFDLYALSSIEEDKGWFLEHGRLSVARSKAVTTRINSLCGELRPRAVMLTEAFGIPEGWLENDLIDLGQDRAGVTR</sequence>
<name>A0A417ZBU4_9MICO</name>
<keyword evidence="8" id="KW-0560">Oxidoreductase</keyword>
<protein>
    <recommendedName>
        <fullName evidence="4">acyl-CoA oxidase</fullName>
        <ecNumber evidence="4">1.3.3.6</ecNumber>
    </recommendedName>
</protein>
<dbReference type="GO" id="GO:0005504">
    <property type="term" value="F:fatty acid binding"/>
    <property type="evidence" value="ECO:0007669"/>
    <property type="project" value="TreeGrafter"/>
</dbReference>
<dbReference type="Pfam" id="PF01756">
    <property type="entry name" value="ACOX"/>
    <property type="match status" value="1"/>
</dbReference>
<dbReference type="InterPro" id="IPR055060">
    <property type="entry name" value="ACOX_C_alpha1"/>
</dbReference>
<dbReference type="FunFam" id="1.20.140.10:FF:000007">
    <property type="entry name" value="Acyl-coenzyme A oxidase"/>
    <property type="match status" value="1"/>
</dbReference>
<dbReference type="Pfam" id="PF02771">
    <property type="entry name" value="Acyl-CoA_dh_N"/>
    <property type="match status" value="1"/>
</dbReference>
<evidence type="ECO:0000256" key="3">
    <source>
        <dbReference type="ARBA" id="ARBA00006288"/>
    </source>
</evidence>
<dbReference type="InterPro" id="IPR036250">
    <property type="entry name" value="AcylCo_DH-like_C"/>
</dbReference>
<dbReference type="InterPro" id="IPR013786">
    <property type="entry name" value="AcylCoA_DH/ox_N"/>
</dbReference>
<evidence type="ECO:0000256" key="6">
    <source>
        <dbReference type="ARBA" id="ARBA00022827"/>
    </source>
</evidence>
<evidence type="ECO:0000259" key="13">
    <source>
        <dbReference type="Pfam" id="PF02770"/>
    </source>
</evidence>
<organism evidence="16 17">
    <name type="scientific">Dermacoccus abyssi</name>
    <dbReference type="NCBI Taxonomy" id="322596"/>
    <lineage>
        <taxon>Bacteria</taxon>
        <taxon>Bacillati</taxon>
        <taxon>Actinomycetota</taxon>
        <taxon>Actinomycetes</taxon>
        <taxon>Micrococcales</taxon>
        <taxon>Dermacoccaceae</taxon>
        <taxon>Dermacoccus</taxon>
    </lineage>
</organism>
<dbReference type="Gene3D" id="1.10.540.10">
    <property type="entry name" value="Acyl-CoA dehydrogenase/oxidase, N-terminal domain"/>
    <property type="match status" value="1"/>
</dbReference>
<keyword evidence="5" id="KW-0285">Flavoprotein</keyword>
<evidence type="ECO:0000259" key="14">
    <source>
        <dbReference type="Pfam" id="PF02771"/>
    </source>
</evidence>
<evidence type="ECO:0000256" key="4">
    <source>
        <dbReference type="ARBA" id="ARBA00012870"/>
    </source>
</evidence>
<dbReference type="InterPro" id="IPR037069">
    <property type="entry name" value="AcylCoA_DH/ox_N_sf"/>
</dbReference>
<dbReference type="InterPro" id="IPR009100">
    <property type="entry name" value="AcylCoA_DH/oxidase_NM_dom_sf"/>
</dbReference>
<dbReference type="AlphaFoldDB" id="A0A417ZBU4"/>
<keyword evidence="10" id="KW-0576">Peroxisome</keyword>
<dbReference type="InterPro" id="IPR046373">
    <property type="entry name" value="Acyl-CoA_Oxase/DH_mid-dom_sf"/>
</dbReference>
<dbReference type="EMBL" id="QWLM01000001">
    <property type="protein sequence ID" value="RHW48093.1"/>
    <property type="molecule type" value="Genomic_DNA"/>
</dbReference>
<dbReference type="Pfam" id="PF02770">
    <property type="entry name" value="Acyl-CoA_dh_M"/>
    <property type="match status" value="1"/>
</dbReference>
<evidence type="ECO:0000256" key="5">
    <source>
        <dbReference type="ARBA" id="ARBA00022630"/>
    </source>
</evidence>
<dbReference type="PANTHER" id="PTHR10909">
    <property type="entry name" value="ELECTRON TRANSPORT OXIDOREDUCTASE"/>
    <property type="match status" value="1"/>
</dbReference>
<keyword evidence="9" id="KW-0443">Lipid metabolism</keyword>
<comment type="similarity">
    <text evidence="3">Belongs to the acyl-CoA oxidase family.</text>
</comment>
<dbReference type="Gene3D" id="2.40.110.10">
    <property type="entry name" value="Butyryl-CoA Dehydrogenase, subunit A, domain 2"/>
    <property type="match status" value="1"/>
</dbReference>
<keyword evidence="7" id="KW-0276">Fatty acid metabolism</keyword>
<comment type="cofactor">
    <cofactor evidence="1">
        <name>FAD</name>
        <dbReference type="ChEBI" id="CHEBI:57692"/>
    </cofactor>
</comment>
<dbReference type="InterPro" id="IPR006091">
    <property type="entry name" value="Acyl-CoA_Oxase/DH_mid-dom"/>
</dbReference>